<gene>
    <name evidence="13" type="ORF">GCM10007935_01690</name>
</gene>
<evidence type="ECO:0000256" key="1">
    <source>
        <dbReference type="ARBA" id="ARBA00001928"/>
    </source>
</evidence>
<organism evidence="13 14">
    <name type="scientific">Hydrogenophaga electricum</name>
    <dbReference type="NCBI Taxonomy" id="1230953"/>
    <lineage>
        <taxon>Bacteria</taxon>
        <taxon>Pseudomonadati</taxon>
        <taxon>Pseudomonadota</taxon>
        <taxon>Betaproteobacteria</taxon>
        <taxon>Burkholderiales</taxon>
        <taxon>Comamonadaceae</taxon>
        <taxon>Hydrogenophaga</taxon>
    </lineage>
</organism>
<evidence type="ECO:0000256" key="6">
    <source>
        <dbReference type="ARBA" id="ARBA00023098"/>
    </source>
</evidence>
<protein>
    <recommendedName>
        <fullName evidence="3">phosphatidylserine decarboxylase</fullName>
        <ecNumber evidence="3">4.1.1.65</ecNumber>
    </recommendedName>
</protein>
<dbReference type="Pfam" id="PF02666">
    <property type="entry name" value="PS_Dcarbxylase"/>
    <property type="match status" value="1"/>
</dbReference>
<comment type="cofactor">
    <cofactor evidence="1">
        <name>pyruvate</name>
        <dbReference type="ChEBI" id="CHEBI:15361"/>
    </cofactor>
</comment>
<dbReference type="InterPro" id="IPR033177">
    <property type="entry name" value="PSD-B"/>
</dbReference>
<evidence type="ECO:0000256" key="4">
    <source>
        <dbReference type="ARBA" id="ARBA00022516"/>
    </source>
</evidence>
<evidence type="ECO:0000256" key="10">
    <source>
        <dbReference type="ARBA" id="ARBA00023264"/>
    </source>
</evidence>
<evidence type="ECO:0000313" key="14">
    <source>
        <dbReference type="Proteomes" id="UP001156903"/>
    </source>
</evidence>
<dbReference type="EMBL" id="BSPB01000001">
    <property type="protein sequence ID" value="GLS12743.1"/>
    <property type="molecule type" value="Genomic_DNA"/>
</dbReference>
<evidence type="ECO:0000256" key="9">
    <source>
        <dbReference type="ARBA" id="ARBA00023239"/>
    </source>
</evidence>
<reference evidence="14" key="1">
    <citation type="journal article" date="2019" name="Int. J. Syst. Evol. Microbiol.">
        <title>The Global Catalogue of Microorganisms (GCM) 10K type strain sequencing project: providing services to taxonomists for standard genome sequencing and annotation.</title>
        <authorList>
            <consortium name="The Broad Institute Genomics Platform"/>
            <consortium name="The Broad Institute Genome Sequencing Center for Infectious Disease"/>
            <person name="Wu L."/>
            <person name="Ma J."/>
        </authorList>
    </citation>
    <scope>NUCLEOTIDE SEQUENCE [LARGE SCALE GENOMIC DNA]</scope>
    <source>
        <strain evidence="14">NBRC 109341</strain>
    </source>
</reference>
<keyword evidence="8" id="KW-0594">Phospholipid biosynthesis</keyword>
<keyword evidence="7" id="KW-0865">Zymogen</keyword>
<comment type="pathway">
    <text evidence="2">Lipid metabolism.</text>
</comment>
<keyword evidence="10" id="KW-1208">Phospholipid metabolism</keyword>
<comment type="caution">
    <text evidence="13">The sequence shown here is derived from an EMBL/GenBank/DDBJ whole genome shotgun (WGS) entry which is preliminary data.</text>
</comment>
<dbReference type="PANTHER" id="PTHR10067">
    <property type="entry name" value="PHOSPHATIDYLSERINE DECARBOXYLASE"/>
    <property type="match status" value="1"/>
</dbReference>
<keyword evidence="5" id="KW-0210">Decarboxylase</keyword>
<keyword evidence="6" id="KW-0443">Lipid metabolism</keyword>
<evidence type="ECO:0000256" key="5">
    <source>
        <dbReference type="ARBA" id="ARBA00022793"/>
    </source>
</evidence>
<sequence length="308" mass="33980">MTSRHWLRRLALNEDLNFLLTNRVPRIALTHFMGWFSRLRHPGVLKASLAVWRLFTDLDLSDAQPTRYTCLHDVFTRALRPGARPLDPDPQGLVSPCDGIVGAHGRIGDAGDATGDGPQIFQAKGFPYRLADLLGDDAAGQALARRLQGGTYVTLRLTSAMYHRIHAPADARLRQVTYLSGDTWNVNPIALKRVERLFCRNERAVLHLELADGTPLLLVPVAAILVASLRLHAIDVPLNLRYRGAHQLPCDQAYRRGDELGWFEHGSTVIVLAPPGWAGVPGLGTGQALRMGQALLRRACHEDVTHSS</sequence>
<keyword evidence="14" id="KW-1185">Reference proteome</keyword>
<keyword evidence="9" id="KW-0456">Lyase</keyword>
<keyword evidence="11" id="KW-0670">Pyruvate</keyword>
<evidence type="ECO:0000256" key="7">
    <source>
        <dbReference type="ARBA" id="ARBA00023145"/>
    </source>
</evidence>
<evidence type="ECO:0000256" key="11">
    <source>
        <dbReference type="ARBA" id="ARBA00023317"/>
    </source>
</evidence>
<comment type="pathway">
    <text evidence="12">Phospholipid metabolism; phosphatidylethanolamine biosynthesis.</text>
</comment>
<keyword evidence="4" id="KW-0444">Lipid biosynthesis</keyword>
<dbReference type="PANTHER" id="PTHR10067:SF6">
    <property type="entry name" value="PHOSPHATIDYLSERINE DECARBOXYLASE PROENZYME, MITOCHONDRIAL"/>
    <property type="match status" value="1"/>
</dbReference>
<dbReference type="RefSeq" id="WP_284306238.1">
    <property type="nucleotide sequence ID" value="NZ_BSPB01000001.1"/>
</dbReference>
<accession>A0ABQ6BZG5</accession>
<dbReference type="InterPro" id="IPR003817">
    <property type="entry name" value="PS_Dcarbxylase"/>
</dbReference>
<dbReference type="Proteomes" id="UP001156903">
    <property type="component" value="Unassembled WGS sequence"/>
</dbReference>
<evidence type="ECO:0000256" key="12">
    <source>
        <dbReference type="ARBA" id="ARBA00024326"/>
    </source>
</evidence>
<name>A0ABQ6BZG5_9BURK</name>
<proteinExistence type="predicted"/>
<dbReference type="NCBIfam" id="TIGR00163">
    <property type="entry name" value="PS_decarb"/>
    <property type="match status" value="1"/>
</dbReference>
<evidence type="ECO:0000256" key="2">
    <source>
        <dbReference type="ARBA" id="ARBA00005189"/>
    </source>
</evidence>
<evidence type="ECO:0000256" key="3">
    <source>
        <dbReference type="ARBA" id="ARBA00012243"/>
    </source>
</evidence>
<dbReference type="EC" id="4.1.1.65" evidence="3"/>
<evidence type="ECO:0000256" key="8">
    <source>
        <dbReference type="ARBA" id="ARBA00023209"/>
    </source>
</evidence>
<evidence type="ECO:0000313" key="13">
    <source>
        <dbReference type="EMBL" id="GLS12743.1"/>
    </source>
</evidence>